<name>A0ACB7ZU30_9AGAM</name>
<comment type="caution">
    <text evidence="1">The sequence shown here is derived from an EMBL/GenBank/DDBJ whole genome shotgun (WGS) entry which is preliminary data.</text>
</comment>
<proteinExistence type="predicted"/>
<reference evidence="1" key="1">
    <citation type="journal article" date="2021" name="New Phytol.">
        <title>Evolutionary innovations through gain and loss of genes in the ectomycorrhizal Boletales.</title>
        <authorList>
            <person name="Wu G."/>
            <person name="Miyauchi S."/>
            <person name="Morin E."/>
            <person name="Kuo A."/>
            <person name="Drula E."/>
            <person name="Varga T."/>
            <person name="Kohler A."/>
            <person name="Feng B."/>
            <person name="Cao Y."/>
            <person name="Lipzen A."/>
            <person name="Daum C."/>
            <person name="Hundley H."/>
            <person name="Pangilinan J."/>
            <person name="Johnson J."/>
            <person name="Barry K."/>
            <person name="LaButti K."/>
            <person name="Ng V."/>
            <person name="Ahrendt S."/>
            <person name="Min B."/>
            <person name="Choi I.G."/>
            <person name="Park H."/>
            <person name="Plett J.M."/>
            <person name="Magnuson J."/>
            <person name="Spatafora J.W."/>
            <person name="Nagy L.G."/>
            <person name="Henrissat B."/>
            <person name="Grigoriev I.V."/>
            <person name="Yang Z.L."/>
            <person name="Xu J."/>
            <person name="Martin F.M."/>
        </authorList>
    </citation>
    <scope>NUCLEOTIDE SEQUENCE</scope>
    <source>
        <strain evidence="1">ATCC 28755</strain>
    </source>
</reference>
<evidence type="ECO:0000313" key="2">
    <source>
        <dbReference type="Proteomes" id="UP000790377"/>
    </source>
</evidence>
<dbReference type="EMBL" id="MU268566">
    <property type="protein sequence ID" value="KAH7904202.1"/>
    <property type="molecule type" value="Genomic_DNA"/>
</dbReference>
<organism evidence="1 2">
    <name type="scientific">Hygrophoropsis aurantiaca</name>
    <dbReference type="NCBI Taxonomy" id="72124"/>
    <lineage>
        <taxon>Eukaryota</taxon>
        <taxon>Fungi</taxon>
        <taxon>Dikarya</taxon>
        <taxon>Basidiomycota</taxon>
        <taxon>Agaricomycotina</taxon>
        <taxon>Agaricomycetes</taxon>
        <taxon>Agaricomycetidae</taxon>
        <taxon>Boletales</taxon>
        <taxon>Coniophorineae</taxon>
        <taxon>Hygrophoropsidaceae</taxon>
        <taxon>Hygrophoropsis</taxon>
    </lineage>
</organism>
<evidence type="ECO:0000313" key="1">
    <source>
        <dbReference type="EMBL" id="KAH7904202.1"/>
    </source>
</evidence>
<dbReference type="Proteomes" id="UP000790377">
    <property type="component" value="Unassembled WGS sequence"/>
</dbReference>
<keyword evidence="2" id="KW-1185">Reference proteome</keyword>
<gene>
    <name evidence="1" type="ORF">BJ138DRAFT_1239955</name>
</gene>
<protein>
    <submittedName>
        <fullName evidence="1">Uncharacterized protein</fullName>
    </submittedName>
</protein>
<accession>A0ACB7ZU30</accession>
<sequence length="427" mass="46759">MPDYFYDGISIEGTQDLLRQLCEIYDCGAHSTSPKREPQLYDFTYRHSSTVMFSNNDPGNTRTSSKEYHYIVLGGNQTEHLPQHPFIAASRNSPPFPLVVVCHTATQAMDVRKIQVTIKALKTLSSPSLDVIASLVSRSRVASIILKNHVDFYPCVYGKNVGIYLSWDAVIPQVNGRTFRKFRKVASFADALAFMISKGKYASAAETPLPPHLPSTLIDAIKPILNFPNTPAPTTHTVTSTPLVNAHRVAPSHASAGTGTQTRHYGGATDELLNRLTGLQMSGETRQSVLSSSISSLKSSDESHYSAPSPALSPPKPTPARAFPRVYRHIRALHGIVGKTTSPQEDESELDLPPAGILGYPAEKYLAAHGYKSSAVWNIVWAFKESVSPLEFVEYLSPLGMAQTEAEYIFELIIGSEGWFDSDSACT</sequence>